<evidence type="ECO:0000256" key="5">
    <source>
        <dbReference type="ARBA" id="ARBA00023034"/>
    </source>
</evidence>
<dbReference type="AlphaFoldDB" id="A0AAD8K6V7"/>
<feature type="region of interest" description="Disordered" evidence="9">
    <location>
        <begin position="337"/>
        <end position="362"/>
    </location>
</feature>
<keyword evidence="6" id="KW-0472">Membrane</keyword>
<dbReference type="GO" id="GO:0006900">
    <property type="term" value="P:vesicle budding from membrane"/>
    <property type="evidence" value="ECO:0007669"/>
    <property type="project" value="TreeGrafter"/>
</dbReference>
<dbReference type="GO" id="GO:0005794">
    <property type="term" value="C:Golgi apparatus"/>
    <property type="evidence" value="ECO:0007669"/>
    <property type="project" value="UniProtKB-SubCell"/>
</dbReference>
<evidence type="ECO:0000256" key="7">
    <source>
        <dbReference type="ARBA" id="ARBA00023176"/>
    </source>
</evidence>
<dbReference type="InterPro" id="IPR011417">
    <property type="entry name" value="ANTH_dom"/>
</dbReference>
<evidence type="ECO:0000313" key="12">
    <source>
        <dbReference type="Proteomes" id="UP001229421"/>
    </source>
</evidence>
<dbReference type="Gene3D" id="1.25.40.90">
    <property type="match status" value="1"/>
</dbReference>
<keyword evidence="8" id="KW-0968">Cytoplasmic vesicle</keyword>
<dbReference type="GO" id="GO:0032050">
    <property type="term" value="F:clathrin heavy chain binding"/>
    <property type="evidence" value="ECO:0007669"/>
    <property type="project" value="TreeGrafter"/>
</dbReference>
<evidence type="ECO:0000256" key="1">
    <source>
        <dbReference type="ARBA" id="ARBA00004132"/>
    </source>
</evidence>
<dbReference type="GO" id="GO:0048268">
    <property type="term" value="P:clathrin coat assembly"/>
    <property type="evidence" value="ECO:0007669"/>
    <property type="project" value="InterPro"/>
</dbReference>
<dbReference type="SUPFAM" id="SSF48464">
    <property type="entry name" value="ENTH/VHS domain"/>
    <property type="match status" value="1"/>
</dbReference>
<dbReference type="GO" id="GO:0005546">
    <property type="term" value="F:phosphatidylinositol-4,5-bisphosphate binding"/>
    <property type="evidence" value="ECO:0007669"/>
    <property type="project" value="TreeGrafter"/>
</dbReference>
<evidence type="ECO:0000256" key="3">
    <source>
        <dbReference type="ARBA" id="ARBA00004600"/>
    </source>
</evidence>
<dbReference type="SUPFAM" id="SSF89009">
    <property type="entry name" value="GAT-like domain"/>
    <property type="match status" value="1"/>
</dbReference>
<dbReference type="GO" id="GO:0030136">
    <property type="term" value="C:clathrin-coated vesicle"/>
    <property type="evidence" value="ECO:0007669"/>
    <property type="project" value="UniProtKB-SubCell"/>
</dbReference>
<dbReference type="Pfam" id="PF07651">
    <property type="entry name" value="ANTH"/>
    <property type="match status" value="1"/>
</dbReference>
<evidence type="ECO:0000313" key="11">
    <source>
        <dbReference type="EMBL" id="KAK1416288.1"/>
    </source>
</evidence>
<name>A0AAD8K6V7_TARER</name>
<dbReference type="InterPro" id="IPR008942">
    <property type="entry name" value="ENTH_VHS"/>
</dbReference>
<dbReference type="GO" id="GO:0005905">
    <property type="term" value="C:clathrin-coated pit"/>
    <property type="evidence" value="ECO:0007669"/>
    <property type="project" value="UniProtKB-SubCell"/>
</dbReference>
<dbReference type="GO" id="GO:0000149">
    <property type="term" value="F:SNARE binding"/>
    <property type="evidence" value="ECO:0007669"/>
    <property type="project" value="TreeGrafter"/>
</dbReference>
<evidence type="ECO:0000256" key="9">
    <source>
        <dbReference type="SAM" id="MobiDB-lite"/>
    </source>
</evidence>
<keyword evidence="12" id="KW-1185">Reference proteome</keyword>
<dbReference type="SMART" id="SM00273">
    <property type="entry name" value="ENTH"/>
    <property type="match status" value="1"/>
</dbReference>
<dbReference type="Gene3D" id="1.20.58.150">
    <property type="entry name" value="ANTH domain"/>
    <property type="match status" value="1"/>
</dbReference>
<keyword evidence="4" id="KW-0254">Endocytosis</keyword>
<protein>
    <recommendedName>
        <fullName evidence="10">ENTH domain-containing protein</fullName>
    </recommendedName>
</protein>
<evidence type="ECO:0000256" key="8">
    <source>
        <dbReference type="ARBA" id="ARBA00023329"/>
    </source>
</evidence>
<dbReference type="EMBL" id="JAUHHV010000008">
    <property type="protein sequence ID" value="KAK1416288.1"/>
    <property type="molecule type" value="Genomic_DNA"/>
</dbReference>
<dbReference type="Proteomes" id="UP001229421">
    <property type="component" value="Unassembled WGS sequence"/>
</dbReference>
<dbReference type="PANTHER" id="PTHR22951">
    <property type="entry name" value="CLATHRIN ASSEMBLY PROTEIN"/>
    <property type="match status" value="1"/>
</dbReference>
<organism evidence="11 12">
    <name type="scientific">Tagetes erecta</name>
    <name type="common">African marigold</name>
    <dbReference type="NCBI Taxonomy" id="13708"/>
    <lineage>
        <taxon>Eukaryota</taxon>
        <taxon>Viridiplantae</taxon>
        <taxon>Streptophyta</taxon>
        <taxon>Embryophyta</taxon>
        <taxon>Tracheophyta</taxon>
        <taxon>Spermatophyta</taxon>
        <taxon>Magnoliopsida</taxon>
        <taxon>eudicotyledons</taxon>
        <taxon>Gunneridae</taxon>
        <taxon>Pentapetalae</taxon>
        <taxon>asterids</taxon>
        <taxon>campanulids</taxon>
        <taxon>Asterales</taxon>
        <taxon>Asteraceae</taxon>
        <taxon>Asteroideae</taxon>
        <taxon>Heliantheae alliance</taxon>
        <taxon>Tageteae</taxon>
        <taxon>Tagetes</taxon>
    </lineage>
</organism>
<feature type="domain" description="ENTH" evidence="10">
    <location>
        <begin position="37"/>
        <end position="175"/>
    </location>
</feature>
<evidence type="ECO:0000256" key="4">
    <source>
        <dbReference type="ARBA" id="ARBA00022583"/>
    </source>
</evidence>
<accession>A0AAD8K6V7</accession>
<reference evidence="11" key="1">
    <citation type="journal article" date="2023" name="bioRxiv">
        <title>Improved chromosome-level genome assembly for marigold (Tagetes erecta).</title>
        <authorList>
            <person name="Jiang F."/>
            <person name="Yuan L."/>
            <person name="Wang S."/>
            <person name="Wang H."/>
            <person name="Xu D."/>
            <person name="Wang A."/>
            <person name="Fan W."/>
        </authorList>
    </citation>
    <scope>NUCLEOTIDE SEQUENCE</scope>
    <source>
        <strain evidence="11">WSJ</strain>
        <tissue evidence="11">Leaf</tissue>
    </source>
</reference>
<evidence type="ECO:0000256" key="2">
    <source>
        <dbReference type="ARBA" id="ARBA00004555"/>
    </source>
</evidence>
<dbReference type="GO" id="GO:0072583">
    <property type="term" value="P:clathrin-dependent endocytosis"/>
    <property type="evidence" value="ECO:0007669"/>
    <property type="project" value="InterPro"/>
</dbReference>
<dbReference type="InterPro" id="IPR048050">
    <property type="entry name" value="ANTH_N_plant"/>
</dbReference>
<dbReference type="InterPro" id="IPR045192">
    <property type="entry name" value="AP180-like"/>
</dbReference>
<evidence type="ECO:0000259" key="10">
    <source>
        <dbReference type="PROSITE" id="PS50942"/>
    </source>
</evidence>
<dbReference type="InterPro" id="IPR013809">
    <property type="entry name" value="ENTH"/>
</dbReference>
<sequence>MFFSQVSLVTQNIMHKRFQRAYTSIKENTFVSYAKIATVGGFCDIDLIVVKATSPEDIPLRDRYVLQLLKIFSVSPLSYRDFATSFSRRFTKTKCWRVALKCLILLHRLLRALPYNSPFRTELLWTRSNGFLSLNPCTFRDTSSSNSHDYTLFISSYANLLNEALDCLTIDCEQAYDDLDDNINNECYEEETLIESFPDKMKHVGDKLAILPQLQTLIDRVIECKPQGAAARSFLIQCALKYIVRDSFFCYNNFRREIVAVMDHLIQLPYRSCMMAFGVYKKAAIQADRLTEFYDWCKSVALCGIYEYPFVDRIPEIQIQALETFLDGMWQLTDQSSYSSTGSPTGSPTRSTIHSSSSSNEDEMPLVRFNNWVQFEDIDTTKSHENANVLTCFDPNRTDNNNVMSWEVLLEASVILAPLLVYDNYFYFQDDHNNGGSLNEQSGDDLMIQVYNPYVINPFHQLEDMCNGFVASNPATII</sequence>
<gene>
    <name evidence="11" type="ORF">QVD17_32077</name>
</gene>
<keyword evidence="5" id="KW-0333">Golgi apparatus</keyword>
<comment type="caution">
    <text evidence="11">The sequence shown here is derived from an EMBL/GenBank/DDBJ whole genome shotgun (WGS) entry which is preliminary data.</text>
</comment>
<dbReference type="CDD" id="cd16987">
    <property type="entry name" value="ANTH_N_AP180_plant"/>
    <property type="match status" value="1"/>
</dbReference>
<proteinExistence type="predicted"/>
<feature type="compositionally biased region" description="Low complexity" evidence="9">
    <location>
        <begin position="337"/>
        <end position="359"/>
    </location>
</feature>
<dbReference type="GO" id="GO:0005545">
    <property type="term" value="F:1-phosphatidylinositol binding"/>
    <property type="evidence" value="ECO:0007669"/>
    <property type="project" value="InterPro"/>
</dbReference>
<dbReference type="InterPro" id="IPR014712">
    <property type="entry name" value="ANTH_dom_sf"/>
</dbReference>
<dbReference type="FunFam" id="1.20.58.150:FF:000005">
    <property type="entry name" value="putative clathrin assembly protein At2g25430"/>
    <property type="match status" value="1"/>
</dbReference>
<dbReference type="PROSITE" id="PS50942">
    <property type="entry name" value="ENTH"/>
    <property type="match status" value="1"/>
</dbReference>
<comment type="subcellular location">
    <subcellularLocation>
        <location evidence="1">Cytoplasmic vesicle</location>
        <location evidence="1">Clathrin-coated vesicle</location>
    </subcellularLocation>
    <subcellularLocation>
        <location evidence="2">Golgi apparatus</location>
    </subcellularLocation>
    <subcellularLocation>
        <location evidence="3">Membrane</location>
        <location evidence="3">Clathrin-coated pit</location>
    </subcellularLocation>
</comment>
<keyword evidence="7" id="KW-0168">Coated pit</keyword>
<evidence type="ECO:0000256" key="6">
    <source>
        <dbReference type="ARBA" id="ARBA00023136"/>
    </source>
</evidence>
<dbReference type="PANTHER" id="PTHR22951:SF22">
    <property type="entry name" value="ENTH DOMAIN-CONTAINING PROTEIN"/>
    <property type="match status" value="1"/>
</dbReference>